<keyword evidence="7 9" id="KW-0057">Aromatic amino acid biosynthesis</keyword>
<evidence type="ECO:0000313" key="12">
    <source>
        <dbReference type="Proteomes" id="UP000030401"/>
    </source>
</evidence>
<dbReference type="InterPro" id="IPR013785">
    <property type="entry name" value="Aldolase_TIM"/>
</dbReference>
<evidence type="ECO:0000256" key="2">
    <source>
        <dbReference type="ARBA" id="ARBA00004696"/>
    </source>
</evidence>
<dbReference type="PANTHER" id="PTHR22854:SF2">
    <property type="entry name" value="INDOLE-3-GLYCEROL-PHOSPHATE SYNTHASE"/>
    <property type="match status" value="1"/>
</dbReference>
<gene>
    <name evidence="9" type="primary">trpC</name>
    <name evidence="11" type="ORF">N784_10420</name>
</gene>
<evidence type="ECO:0000256" key="9">
    <source>
        <dbReference type="HAMAP-Rule" id="MF_00134"/>
    </source>
</evidence>
<accession>A0A0A5HWY5</accession>
<comment type="catalytic activity">
    <reaction evidence="1 9">
        <text>1-(2-carboxyphenylamino)-1-deoxy-D-ribulose 5-phosphate + H(+) = (1S,2R)-1-C-(indol-3-yl)glycerol 3-phosphate + CO2 + H2O</text>
        <dbReference type="Rhea" id="RHEA:23476"/>
        <dbReference type="ChEBI" id="CHEBI:15377"/>
        <dbReference type="ChEBI" id="CHEBI:15378"/>
        <dbReference type="ChEBI" id="CHEBI:16526"/>
        <dbReference type="ChEBI" id="CHEBI:58613"/>
        <dbReference type="ChEBI" id="CHEBI:58866"/>
        <dbReference type="EC" id="4.1.1.48"/>
    </reaction>
</comment>
<evidence type="ECO:0000256" key="3">
    <source>
        <dbReference type="ARBA" id="ARBA00008737"/>
    </source>
</evidence>
<dbReference type="PANTHER" id="PTHR22854">
    <property type="entry name" value="TRYPTOPHAN BIOSYNTHESIS PROTEIN"/>
    <property type="match status" value="1"/>
</dbReference>
<dbReference type="GO" id="GO:0000162">
    <property type="term" value="P:L-tryptophan biosynthetic process"/>
    <property type="evidence" value="ECO:0007669"/>
    <property type="project" value="UniProtKB-UniRule"/>
</dbReference>
<keyword evidence="4 9" id="KW-0028">Amino-acid biosynthesis</keyword>
<dbReference type="EC" id="4.1.1.48" evidence="9"/>
<evidence type="ECO:0000256" key="6">
    <source>
        <dbReference type="ARBA" id="ARBA00022822"/>
    </source>
</evidence>
<comment type="similarity">
    <text evidence="3 9">Belongs to the TrpC family.</text>
</comment>
<dbReference type="GO" id="GO:0004425">
    <property type="term" value="F:indole-3-glycerol-phosphate synthase activity"/>
    <property type="evidence" value="ECO:0007669"/>
    <property type="project" value="UniProtKB-UniRule"/>
</dbReference>
<dbReference type="NCBIfam" id="NF001375">
    <property type="entry name" value="PRK00278.2-2"/>
    <property type="match status" value="1"/>
</dbReference>
<dbReference type="UniPathway" id="UPA00035">
    <property type="reaction ID" value="UER00043"/>
</dbReference>
<dbReference type="RefSeq" id="WP_036832451.1">
    <property type="nucleotide sequence ID" value="NZ_AVPG01000003.1"/>
</dbReference>
<dbReference type="SUPFAM" id="SSF51366">
    <property type="entry name" value="Ribulose-phoshate binding barrel"/>
    <property type="match status" value="1"/>
</dbReference>
<feature type="domain" description="Indole-3-glycerol phosphate synthase" evidence="10">
    <location>
        <begin position="4"/>
        <end position="245"/>
    </location>
</feature>
<evidence type="ECO:0000256" key="8">
    <source>
        <dbReference type="ARBA" id="ARBA00023239"/>
    </source>
</evidence>
<evidence type="ECO:0000256" key="5">
    <source>
        <dbReference type="ARBA" id="ARBA00022793"/>
    </source>
</evidence>
<dbReference type="InterPro" id="IPR011060">
    <property type="entry name" value="RibuloseP-bd_barrel"/>
</dbReference>
<dbReference type="InterPro" id="IPR013798">
    <property type="entry name" value="Indole-3-glycerol_P_synth_dom"/>
</dbReference>
<keyword evidence="5 9" id="KW-0210">Decarboxylase</keyword>
<dbReference type="InterPro" id="IPR045186">
    <property type="entry name" value="Indole-3-glycerol_P_synth"/>
</dbReference>
<dbReference type="EMBL" id="AVPG01000003">
    <property type="protein sequence ID" value="KGX88147.1"/>
    <property type="molecule type" value="Genomic_DNA"/>
</dbReference>
<keyword evidence="8 9" id="KW-0456">Lyase</keyword>
<dbReference type="GO" id="GO:0004640">
    <property type="term" value="F:phosphoribosylanthranilate isomerase activity"/>
    <property type="evidence" value="ECO:0007669"/>
    <property type="project" value="TreeGrafter"/>
</dbReference>
<dbReference type="AlphaFoldDB" id="A0A0A5HWY5"/>
<proteinExistence type="inferred from homology"/>
<comment type="pathway">
    <text evidence="2 9">Amino-acid biosynthesis; L-tryptophan biosynthesis; L-tryptophan from chorismate: step 4/5.</text>
</comment>
<keyword evidence="12" id="KW-1185">Reference proteome</keyword>
<dbReference type="PROSITE" id="PS00614">
    <property type="entry name" value="IGPS"/>
    <property type="match status" value="1"/>
</dbReference>
<dbReference type="NCBIfam" id="NF001377">
    <property type="entry name" value="PRK00278.2-4"/>
    <property type="match status" value="1"/>
</dbReference>
<comment type="caution">
    <text evidence="11">The sequence shown here is derived from an EMBL/GenBank/DDBJ whole genome shotgun (WGS) entry which is preliminary data.</text>
</comment>
<dbReference type="Proteomes" id="UP000030401">
    <property type="component" value="Unassembled WGS sequence"/>
</dbReference>
<sequence>MLNAILEHKREEVKQLQLPAPERVEHYSFSKALCNSMYPLGLIAEVKKASPSKGMIQSNFRPVETALLYEKAGASAISVLTDRRFFQGDNAFLTAIKRATSLPVLRKDFIVDERQVEESKRIGADAILLIGEAMEAHKLHYLYEAARSTGLEVLVEVHSRATLENVLALFQPAIIGINNRDLTTFTTSILQTASIAPSIPNGSIVVSESGIATKEDVQQVQASGAHAVLIGEALMRTVHPVKHIETIMGSD</sequence>
<dbReference type="CDD" id="cd00331">
    <property type="entry name" value="IGPS"/>
    <property type="match status" value="1"/>
</dbReference>
<evidence type="ECO:0000256" key="4">
    <source>
        <dbReference type="ARBA" id="ARBA00022605"/>
    </source>
</evidence>
<name>A0A0A5HWY5_9BACI</name>
<dbReference type="STRING" id="1385512.N784_10420"/>
<evidence type="ECO:0000256" key="7">
    <source>
        <dbReference type="ARBA" id="ARBA00023141"/>
    </source>
</evidence>
<evidence type="ECO:0000259" key="10">
    <source>
        <dbReference type="Pfam" id="PF00218"/>
    </source>
</evidence>
<dbReference type="Gene3D" id="3.20.20.70">
    <property type="entry name" value="Aldolase class I"/>
    <property type="match status" value="1"/>
</dbReference>
<dbReference type="OrthoDB" id="9804217at2"/>
<organism evidence="11 12">
    <name type="scientific">Pontibacillus litoralis JSM 072002</name>
    <dbReference type="NCBI Taxonomy" id="1385512"/>
    <lineage>
        <taxon>Bacteria</taxon>
        <taxon>Bacillati</taxon>
        <taxon>Bacillota</taxon>
        <taxon>Bacilli</taxon>
        <taxon>Bacillales</taxon>
        <taxon>Bacillaceae</taxon>
        <taxon>Pontibacillus</taxon>
    </lineage>
</organism>
<evidence type="ECO:0000256" key="1">
    <source>
        <dbReference type="ARBA" id="ARBA00001633"/>
    </source>
</evidence>
<evidence type="ECO:0000313" key="11">
    <source>
        <dbReference type="EMBL" id="KGX88147.1"/>
    </source>
</evidence>
<dbReference type="HAMAP" id="MF_00134_B">
    <property type="entry name" value="IGPS_B"/>
    <property type="match status" value="1"/>
</dbReference>
<dbReference type="InterPro" id="IPR001468">
    <property type="entry name" value="Indole-3-GlycerolPSynthase_CS"/>
</dbReference>
<keyword evidence="6 9" id="KW-0822">Tryptophan biosynthesis</keyword>
<reference evidence="11 12" key="1">
    <citation type="submission" date="2013-08" db="EMBL/GenBank/DDBJ databases">
        <authorList>
            <person name="Huang J."/>
            <person name="Wang G."/>
        </authorList>
    </citation>
    <scope>NUCLEOTIDE SEQUENCE [LARGE SCALE GENOMIC DNA]</scope>
    <source>
        <strain evidence="11 12">JSM 072002</strain>
    </source>
</reference>
<dbReference type="FunFam" id="3.20.20.70:FF:000024">
    <property type="entry name" value="Indole-3-glycerol phosphate synthase"/>
    <property type="match status" value="1"/>
</dbReference>
<dbReference type="Pfam" id="PF00218">
    <property type="entry name" value="IGPS"/>
    <property type="match status" value="1"/>
</dbReference>
<dbReference type="eggNOG" id="COG0134">
    <property type="taxonomic scope" value="Bacteria"/>
</dbReference>
<protein>
    <recommendedName>
        <fullName evidence="9">Indole-3-glycerol phosphate synthase</fullName>
        <shortName evidence="9">IGPS</shortName>
        <ecNumber evidence="9">4.1.1.48</ecNumber>
    </recommendedName>
</protein>